<comment type="pathway">
    <text evidence="2">Protein modification; protein glycosylation.</text>
</comment>
<name>F6U9D6_CIOIN</name>
<dbReference type="Proteomes" id="UP000008144">
    <property type="component" value="Unassembled WGS sequence"/>
</dbReference>
<dbReference type="Pfam" id="PF00852">
    <property type="entry name" value="Glyco_transf_10"/>
    <property type="match status" value="1"/>
</dbReference>
<dbReference type="InterPro" id="IPR038577">
    <property type="entry name" value="GT10-like_C_sf"/>
</dbReference>
<dbReference type="GO" id="GO:0046920">
    <property type="term" value="F:alpha-(1-&gt;3)-fucosyltransferase activity"/>
    <property type="evidence" value="ECO:0000318"/>
    <property type="project" value="GO_Central"/>
</dbReference>
<accession>F6U9D6</accession>
<dbReference type="Pfam" id="PF17039">
    <property type="entry name" value="Glyco_tran_10_N"/>
    <property type="match status" value="1"/>
</dbReference>
<evidence type="ECO:0000259" key="13">
    <source>
        <dbReference type="Pfam" id="PF17039"/>
    </source>
</evidence>
<keyword evidence="11" id="KW-0333">Golgi apparatus</keyword>
<dbReference type="PANTHER" id="PTHR11929">
    <property type="entry name" value="ALPHA- 1,3 -FUCOSYLTRANSFERASE"/>
    <property type="match status" value="1"/>
</dbReference>
<reference evidence="15" key="1">
    <citation type="journal article" date="2002" name="Science">
        <title>The draft genome of Ciona intestinalis: insights into chordate and vertebrate origins.</title>
        <authorList>
            <person name="Dehal P."/>
            <person name="Satou Y."/>
            <person name="Campbell R.K."/>
            <person name="Chapman J."/>
            <person name="Degnan B."/>
            <person name="De Tomaso A."/>
            <person name="Davidson B."/>
            <person name="Di Gregorio A."/>
            <person name="Gelpke M."/>
            <person name="Goodstein D.M."/>
            <person name="Harafuji N."/>
            <person name="Hastings K.E."/>
            <person name="Ho I."/>
            <person name="Hotta K."/>
            <person name="Huang W."/>
            <person name="Kawashima T."/>
            <person name="Lemaire P."/>
            <person name="Martinez D."/>
            <person name="Meinertzhagen I.A."/>
            <person name="Necula S."/>
            <person name="Nonaka M."/>
            <person name="Putnam N."/>
            <person name="Rash S."/>
            <person name="Saiga H."/>
            <person name="Satake M."/>
            <person name="Terry A."/>
            <person name="Yamada L."/>
            <person name="Wang H.G."/>
            <person name="Awazu S."/>
            <person name="Azumi K."/>
            <person name="Boore J."/>
            <person name="Branno M."/>
            <person name="Chin-Bow S."/>
            <person name="DeSantis R."/>
            <person name="Doyle S."/>
            <person name="Francino P."/>
            <person name="Keys D.N."/>
            <person name="Haga S."/>
            <person name="Hayashi H."/>
            <person name="Hino K."/>
            <person name="Imai K.S."/>
            <person name="Inaba K."/>
            <person name="Kano S."/>
            <person name="Kobayashi K."/>
            <person name="Kobayashi M."/>
            <person name="Lee B.I."/>
            <person name="Makabe K.W."/>
            <person name="Manohar C."/>
            <person name="Matassi G."/>
            <person name="Medina M."/>
            <person name="Mochizuki Y."/>
            <person name="Mount S."/>
            <person name="Morishita T."/>
            <person name="Miura S."/>
            <person name="Nakayama A."/>
            <person name="Nishizaka S."/>
            <person name="Nomoto H."/>
            <person name="Ohta F."/>
            <person name="Oishi K."/>
            <person name="Rigoutsos I."/>
            <person name="Sano M."/>
            <person name="Sasaki A."/>
            <person name="Sasakura Y."/>
            <person name="Shoguchi E."/>
            <person name="Shin-i T."/>
            <person name="Spagnuolo A."/>
            <person name="Stainier D."/>
            <person name="Suzuki M.M."/>
            <person name="Tassy O."/>
            <person name="Takatori N."/>
            <person name="Tokuoka M."/>
            <person name="Yagi K."/>
            <person name="Yoshizaki F."/>
            <person name="Wada S."/>
            <person name="Zhang C."/>
            <person name="Hyatt P.D."/>
            <person name="Larimer F."/>
            <person name="Detter C."/>
            <person name="Doggett N."/>
            <person name="Glavina T."/>
            <person name="Hawkins T."/>
            <person name="Richardson P."/>
            <person name="Lucas S."/>
            <person name="Kohara Y."/>
            <person name="Levine M."/>
            <person name="Satoh N."/>
            <person name="Rokhsar D.S."/>
        </authorList>
    </citation>
    <scope>NUCLEOTIDE SEQUENCE [LARGE SCALE GENOMIC DNA]</scope>
</reference>
<feature type="domain" description="Fucosyltransferase N-terminal" evidence="13">
    <location>
        <begin position="1"/>
        <end position="108"/>
    </location>
</feature>
<evidence type="ECO:0000256" key="7">
    <source>
        <dbReference type="ARBA" id="ARBA00022968"/>
    </source>
</evidence>
<evidence type="ECO:0000259" key="12">
    <source>
        <dbReference type="Pfam" id="PF00852"/>
    </source>
</evidence>
<dbReference type="InParanoid" id="F6U9D6"/>
<evidence type="ECO:0000313" key="14">
    <source>
        <dbReference type="Ensembl" id="ENSCINP00000007442.3"/>
    </source>
</evidence>
<dbReference type="UniPathway" id="UPA00378"/>
<evidence type="ECO:0000313" key="15">
    <source>
        <dbReference type="Proteomes" id="UP000008144"/>
    </source>
</evidence>
<sequence>MILLWNPEWGYAKIHRQDGFAAGLCTVTYNQSRVSEARAVVIHFTDVTRELLEWENKTRNPDQFFVFWSVEAPSYLQYYNTKAKWYKDDHFFNWTMTYRRDSDIFAPYLEAGVARDIFSRRLKDTGAAVGVVSIIVYKPNKHIFQLWLVSNCNVLYGSVERMKYVDKLIEAGLPVERFGKCFNNAAEFNDLSLDRLASYKFYLAFENALHCKDYVSEKFWQNGIQSWRVPVVWGARKEDLLRLVPENSFIHADDYETAADLAEYLIYLDNNTTAYTEYFNWFGSNYTTEYLATLYERTAETLLCDKLLAKPEPKIIPSVKENIFSSESEDCLKEKTLYHVRY</sequence>
<keyword evidence="8" id="KW-1133">Transmembrane helix</keyword>
<dbReference type="SUPFAM" id="SSF53756">
    <property type="entry name" value="UDP-Glycosyltransferase/glycogen phosphorylase"/>
    <property type="match status" value="1"/>
</dbReference>
<dbReference type="GO" id="GO:0032580">
    <property type="term" value="C:Golgi cisterna membrane"/>
    <property type="evidence" value="ECO:0007669"/>
    <property type="project" value="UniProtKB-SubCell"/>
</dbReference>
<dbReference type="AlphaFoldDB" id="F6U9D6"/>
<keyword evidence="6 11" id="KW-0812">Transmembrane</keyword>
<evidence type="ECO:0000256" key="11">
    <source>
        <dbReference type="RuleBase" id="RU003832"/>
    </source>
</evidence>
<reference evidence="14" key="2">
    <citation type="submission" date="2025-08" db="UniProtKB">
        <authorList>
            <consortium name="Ensembl"/>
        </authorList>
    </citation>
    <scope>IDENTIFICATION</scope>
</reference>
<dbReference type="InterPro" id="IPR001503">
    <property type="entry name" value="Glyco_trans_10"/>
</dbReference>
<protein>
    <recommendedName>
        <fullName evidence="11">Fucosyltransferase</fullName>
        <ecNumber evidence="11">2.4.1.-</ecNumber>
    </recommendedName>
</protein>
<dbReference type="InterPro" id="IPR055270">
    <property type="entry name" value="Glyco_tran_10_C"/>
</dbReference>
<feature type="domain" description="Fucosyltransferase C-terminal" evidence="12">
    <location>
        <begin position="140"/>
        <end position="320"/>
    </location>
</feature>
<keyword evidence="5 11" id="KW-0808">Transferase</keyword>
<dbReference type="HOGENOM" id="CLU_032075_2_0_1"/>
<keyword evidence="15" id="KW-1185">Reference proteome</keyword>
<evidence type="ECO:0000256" key="2">
    <source>
        <dbReference type="ARBA" id="ARBA00004922"/>
    </source>
</evidence>
<organism evidence="14 15">
    <name type="scientific">Ciona intestinalis</name>
    <name type="common">Transparent sea squirt</name>
    <name type="synonym">Ascidia intestinalis</name>
    <dbReference type="NCBI Taxonomy" id="7719"/>
    <lineage>
        <taxon>Eukaryota</taxon>
        <taxon>Metazoa</taxon>
        <taxon>Chordata</taxon>
        <taxon>Tunicata</taxon>
        <taxon>Ascidiacea</taxon>
        <taxon>Phlebobranchia</taxon>
        <taxon>Cionidae</taxon>
        <taxon>Ciona</taxon>
    </lineage>
</organism>
<evidence type="ECO:0000256" key="5">
    <source>
        <dbReference type="ARBA" id="ARBA00022679"/>
    </source>
</evidence>
<keyword evidence="4 11" id="KW-0328">Glycosyltransferase</keyword>
<keyword evidence="10" id="KW-0325">Glycoprotein</keyword>
<dbReference type="GeneTree" id="ENSGT00940000159014"/>
<evidence type="ECO:0000256" key="10">
    <source>
        <dbReference type="ARBA" id="ARBA00023180"/>
    </source>
</evidence>
<evidence type="ECO:0000256" key="9">
    <source>
        <dbReference type="ARBA" id="ARBA00023136"/>
    </source>
</evidence>
<evidence type="ECO:0000256" key="8">
    <source>
        <dbReference type="ARBA" id="ARBA00022989"/>
    </source>
</evidence>
<evidence type="ECO:0000256" key="1">
    <source>
        <dbReference type="ARBA" id="ARBA00004167"/>
    </source>
</evidence>
<dbReference type="Ensembl" id="ENSCINT00000007442.3">
    <property type="protein sequence ID" value="ENSCINP00000007442.3"/>
    <property type="gene ID" value="ENSCING00000003609.3"/>
</dbReference>
<evidence type="ECO:0000256" key="3">
    <source>
        <dbReference type="ARBA" id="ARBA00008919"/>
    </source>
</evidence>
<evidence type="ECO:0000256" key="6">
    <source>
        <dbReference type="ARBA" id="ARBA00022692"/>
    </source>
</evidence>
<dbReference type="OMA" id="MASHCET"/>
<keyword evidence="9" id="KW-0472">Membrane</keyword>
<proteinExistence type="inferred from homology"/>
<dbReference type="Gene3D" id="3.40.50.11660">
    <property type="entry name" value="Glycosyl transferase family 10, C-terminal domain"/>
    <property type="match status" value="1"/>
</dbReference>
<dbReference type="PANTHER" id="PTHR11929:SF145">
    <property type="entry name" value="ALPHA-(1,3)-FUCOSYLTRANSFERASE FUT-1"/>
    <property type="match status" value="1"/>
</dbReference>
<comment type="subcellular location">
    <subcellularLocation>
        <location evidence="11">Golgi apparatus</location>
        <location evidence="11">Golgi stack membrane</location>
        <topology evidence="11">Single-pass type II membrane protein</topology>
    </subcellularLocation>
    <subcellularLocation>
        <location evidence="1">Membrane</location>
        <topology evidence="1">Single-pass membrane protein</topology>
    </subcellularLocation>
</comment>
<comment type="similarity">
    <text evidence="3 11">Belongs to the glycosyltransferase 10 family.</text>
</comment>
<evidence type="ECO:0000256" key="4">
    <source>
        <dbReference type="ARBA" id="ARBA00022676"/>
    </source>
</evidence>
<dbReference type="EC" id="2.4.1.-" evidence="11"/>
<reference evidence="14" key="3">
    <citation type="submission" date="2025-09" db="UniProtKB">
        <authorList>
            <consortium name="Ensembl"/>
        </authorList>
    </citation>
    <scope>IDENTIFICATION</scope>
</reference>
<dbReference type="InterPro" id="IPR031481">
    <property type="entry name" value="Glyco_tran_10_N"/>
</dbReference>
<keyword evidence="7" id="KW-0735">Signal-anchor</keyword>